<dbReference type="Gene3D" id="3.60.130.30">
    <property type="match status" value="1"/>
</dbReference>
<name>A0ABR2Z8T6_9AGAR</name>
<organism evidence="2 3">
    <name type="scientific">Marasmius tenuissimus</name>
    <dbReference type="NCBI Taxonomy" id="585030"/>
    <lineage>
        <taxon>Eukaryota</taxon>
        <taxon>Fungi</taxon>
        <taxon>Dikarya</taxon>
        <taxon>Basidiomycota</taxon>
        <taxon>Agaricomycotina</taxon>
        <taxon>Agaricomycetes</taxon>
        <taxon>Agaricomycetidae</taxon>
        <taxon>Agaricales</taxon>
        <taxon>Marasmiineae</taxon>
        <taxon>Marasmiaceae</taxon>
        <taxon>Marasmius</taxon>
    </lineage>
</organism>
<evidence type="ECO:0000313" key="2">
    <source>
        <dbReference type="EMBL" id="KAL0058016.1"/>
    </source>
</evidence>
<protein>
    <submittedName>
        <fullName evidence="2">Uncharacterized protein</fullName>
    </submittedName>
</protein>
<reference evidence="2 3" key="1">
    <citation type="submission" date="2024-05" db="EMBL/GenBank/DDBJ databases">
        <title>A draft genome resource for the thread blight pathogen Marasmius tenuissimus strain MS-2.</title>
        <authorList>
            <person name="Yulfo-Soto G.E."/>
            <person name="Baruah I.K."/>
            <person name="Amoako-Attah I."/>
            <person name="Bukari Y."/>
            <person name="Meinhardt L.W."/>
            <person name="Bailey B.A."/>
            <person name="Cohen S.P."/>
        </authorList>
    </citation>
    <scope>NUCLEOTIDE SEQUENCE [LARGE SCALE GENOMIC DNA]</scope>
    <source>
        <strain evidence="2 3">MS-2</strain>
    </source>
</reference>
<comment type="caution">
    <text evidence="2">The sequence shown here is derived from an EMBL/GenBank/DDBJ whole genome shotgun (WGS) entry which is preliminary data.</text>
</comment>
<feature type="region of interest" description="Disordered" evidence="1">
    <location>
        <begin position="46"/>
        <end position="72"/>
    </location>
</feature>
<keyword evidence="3" id="KW-1185">Reference proteome</keyword>
<accession>A0ABR2Z8T6</accession>
<dbReference type="EMBL" id="JBBXMP010000385">
    <property type="protein sequence ID" value="KAL0058016.1"/>
    <property type="molecule type" value="Genomic_DNA"/>
</dbReference>
<evidence type="ECO:0000256" key="1">
    <source>
        <dbReference type="SAM" id="MobiDB-lite"/>
    </source>
</evidence>
<dbReference type="Proteomes" id="UP001437256">
    <property type="component" value="Unassembled WGS sequence"/>
</dbReference>
<feature type="compositionally biased region" description="Polar residues" evidence="1">
    <location>
        <begin position="59"/>
        <end position="68"/>
    </location>
</feature>
<sequence length="467" mass="53232">MAEPTEYSTCRLRNQKEFGGTLDANVAEIVLDNFDTAALLRRRQEQQLEHENTDENQPDLLQTPSSKLEQPKAPSLTPLIQLAKPSLSPPLISSVTWPVAAMFVSDPTKTSKQRKNARRRWRWRLRRRSERLAAQQVAGTVLKACVARKIARTLQDKKRHIAVLIDIANNLEDRKGAGWTGKKVEKDGRTYTLEQVLNTLGMQLVKFNGQETLLIEDAGVRNVVTCLQIPNDPRWLADMDNFLELLDWAEEELRRQKVSFGGGQTQPGNFSQTPVEQDIWAKVYSHPFYQRVLRYAQHGMRSYHPKLERLYTNVKNKLRVDNPALVDPLPRCCFSACNLNMGRAVTLHHTDFLNLLFGQCTVLSLGTFDYEKGGHLVLWDLGLVIEFPPGSMILLPSALIEHSNVSIAGDERHSSITFYSASGLFRWVTNGYMSDKEFKARAGTKMRQRWDQHRANLWKVGLELLSK</sequence>
<evidence type="ECO:0000313" key="3">
    <source>
        <dbReference type="Proteomes" id="UP001437256"/>
    </source>
</evidence>
<proteinExistence type="predicted"/>
<gene>
    <name evidence="2" type="ORF">AAF712_015323</name>
</gene>